<dbReference type="GO" id="GO:0005249">
    <property type="term" value="F:voltage-gated potassium channel activity"/>
    <property type="evidence" value="ECO:0007669"/>
    <property type="project" value="InterPro"/>
</dbReference>
<organism evidence="14 15">
    <name type="scientific">Acetobacteroides hydrogenigenes</name>
    <dbReference type="NCBI Taxonomy" id="979970"/>
    <lineage>
        <taxon>Bacteria</taxon>
        <taxon>Pseudomonadati</taxon>
        <taxon>Bacteroidota</taxon>
        <taxon>Bacteroidia</taxon>
        <taxon>Bacteroidales</taxon>
        <taxon>Rikenellaceae</taxon>
        <taxon>Acetobacteroides</taxon>
    </lineage>
</organism>
<evidence type="ECO:0000256" key="7">
    <source>
        <dbReference type="ARBA" id="ARBA00022958"/>
    </source>
</evidence>
<dbReference type="SUPFAM" id="SSF81324">
    <property type="entry name" value="Voltage-gated potassium channels"/>
    <property type="match status" value="1"/>
</dbReference>
<reference evidence="14 15" key="1">
    <citation type="submission" date="2019-03" db="EMBL/GenBank/DDBJ databases">
        <title>Genomic Encyclopedia of Archaeal and Bacterial Type Strains, Phase II (KMG-II): from individual species to whole genera.</title>
        <authorList>
            <person name="Goeker M."/>
        </authorList>
    </citation>
    <scope>NUCLEOTIDE SEQUENCE [LARGE SCALE GENOMIC DNA]</scope>
    <source>
        <strain evidence="14 15">RL-C</strain>
    </source>
</reference>
<dbReference type="Gene3D" id="1.20.120.350">
    <property type="entry name" value="Voltage-gated potassium channels. Chain C"/>
    <property type="match status" value="1"/>
</dbReference>
<keyword evidence="9" id="KW-0406">Ion transport</keyword>
<dbReference type="InterPro" id="IPR005821">
    <property type="entry name" value="Ion_trans_dom"/>
</dbReference>
<evidence type="ECO:0000256" key="6">
    <source>
        <dbReference type="ARBA" id="ARBA00022882"/>
    </source>
</evidence>
<evidence type="ECO:0000256" key="8">
    <source>
        <dbReference type="ARBA" id="ARBA00022989"/>
    </source>
</evidence>
<dbReference type="EMBL" id="SLWB01000004">
    <property type="protein sequence ID" value="TCN70134.1"/>
    <property type="molecule type" value="Genomic_DNA"/>
</dbReference>
<evidence type="ECO:0000256" key="11">
    <source>
        <dbReference type="ARBA" id="ARBA00023303"/>
    </source>
</evidence>
<dbReference type="InterPro" id="IPR027359">
    <property type="entry name" value="Volt_channel_dom_sf"/>
</dbReference>
<evidence type="ECO:0000256" key="9">
    <source>
        <dbReference type="ARBA" id="ARBA00023065"/>
    </source>
</evidence>
<protein>
    <submittedName>
        <fullName evidence="14">Voltage-gated potassium channel</fullName>
    </submittedName>
</protein>
<dbReference type="Gene3D" id="1.20.5.110">
    <property type="match status" value="1"/>
</dbReference>
<dbReference type="PANTHER" id="PTHR11537:SF254">
    <property type="entry name" value="POTASSIUM VOLTAGE-GATED CHANNEL PROTEIN SHAB"/>
    <property type="match status" value="1"/>
</dbReference>
<dbReference type="OrthoDB" id="9799090at2"/>
<dbReference type="Gene3D" id="1.10.287.70">
    <property type="match status" value="1"/>
</dbReference>
<evidence type="ECO:0000256" key="12">
    <source>
        <dbReference type="SAM" id="Phobius"/>
    </source>
</evidence>
<keyword evidence="2" id="KW-0813">Transport</keyword>
<accession>A0A4R2ETN4</accession>
<keyword evidence="7" id="KW-0630">Potassium</keyword>
<dbReference type="GO" id="GO:0001508">
    <property type="term" value="P:action potential"/>
    <property type="evidence" value="ECO:0007669"/>
    <property type="project" value="TreeGrafter"/>
</dbReference>
<keyword evidence="15" id="KW-1185">Reference proteome</keyword>
<dbReference type="GO" id="GO:0008076">
    <property type="term" value="C:voltage-gated potassium channel complex"/>
    <property type="evidence" value="ECO:0007669"/>
    <property type="project" value="InterPro"/>
</dbReference>
<keyword evidence="11 14" id="KW-0407">Ion channel</keyword>
<gene>
    <name evidence="14" type="ORF">CLV25_10489</name>
</gene>
<evidence type="ECO:0000313" key="14">
    <source>
        <dbReference type="EMBL" id="TCN70134.1"/>
    </source>
</evidence>
<dbReference type="PRINTS" id="PR00169">
    <property type="entry name" value="KCHANNEL"/>
</dbReference>
<dbReference type="Pfam" id="PF00520">
    <property type="entry name" value="Ion_trans"/>
    <property type="match status" value="1"/>
</dbReference>
<evidence type="ECO:0000256" key="2">
    <source>
        <dbReference type="ARBA" id="ARBA00022448"/>
    </source>
</evidence>
<evidence type="ECO:0000259" key="13">
    <source>
        <dbReference type="Pfam" id="PF00520"/>
    </source>
</evidence>
<keyword evidence="3" id="KW-0633">Potassium transport</keyword>
<feature type="transmembrane region" description="Helical" evidence="12">
    <location>
        <begin position="133"/>
        <end position="153"/>
    </location>
</feature>
<keyword evidence="4 12" id="KW-0812">Transmembrane</keyword>
<dbReference type="InterPro" id="IPR028325">
    <property type="entry name" value="VG_K_chnl"/>
</dbReference>
<comment type="caution">
    <text evidence="14">The sequence shown here is derived from an EMBL/GenBank/DDBJ whole genome shotgun (WGS) entry which is preliminary data.</text>
</comment>
<evidence type="ECO:0000256" key="1">
    <source>
        <dbReference type="ARBA" id="ARBA00004141"/>
    </source>
</evidence>
<keyword evidence="6" id="KW-0851">Voltage-gated channel</keyword>
<dbReference type="RefSeq" id="WP_131838693.1">
    <property type="nucleotide sequence ID" value="NZ_SLWB01000004.1"/>
</dbReference>
<sequence>MENLNEDSAPSYVTGRLGYLDIITFVLSFYVLIVLLVSTLYKLPTEVSKILFYADNAICVVFFIDFCYRFYYAKNKLAFLRWGWVDLASCIPMVEYLRAGRLVRVIRLIRLLRVFQSNKNFITYIFRNRTKGAFTSISILALLLVIFSAIAILQVEKAPNSNIKTAEDAIWWAYVTITTVGYGDKYPVTTEGRIIAAVLMTAGVGLFGTFTAYVASWFAQPASKPREDK</sequence>
<evidence type="ECO:0000256" key="5">
    <source>
        <dbReference type="ARBA" id="ARBA00022826"/>
    </source>
</evidence>
<name>A0A4R2ETN4_9BACT</name>
<proteinExistence type="predicted"/>
<keyword evidence="10 12" id="KW-0472">Membrane</keyword>
<dbReference type="PANTHER" id="PTHR11537">
    <property type="entry name" value="VOLTAGE-GATED POTASSIUM CHANNEL"/>
    <property type="match status" value="1"/>
</dbReference>
<evidence type="ECO:0000256" key="3">
    <source>
        <dbReference type="ARBA" id="ARBA00022538"/>
    </source>
</evidence>
<keyword evidence="5" id="KW-0631">Potassium channel</keyword>
<feature type="transmembrane region" description="Helical" evidence="12">
    <location>
        <begin position="194"/>
        <end position="219"/>
    </location>
</feature>
<feature type="domain" description="Ion transport" evidence="13">
    <location>
        <begin position="19"/>
        <end position="220"/>
    </location>
</feature>
<comment type="subcellular location">
    <subcellularLocation>
        <location evidence="1">Membrane</location>
        <topology evidence="1">Multi-pass membrane protein</topology>
    </subcellularLocation>
</comment>
<feature type="transmembrane region" description="Helical" evidence="12">
    <location>
        <begin position="17"/>
        <end position="38"/>
    </location>
</feature>
<evidence type="ECO:0000256" key="10">
    <source>
        <dbReference type="ARBA" id="ARBA00023136"/>
    </source>
</evidence>
<dbReference type="Proteomes" id="UP000294830">
    <property type="component" value="Unassembled WGS sequence"/>
</dbReference>
<evidence type="ECO:0000313" key="15">
    <source>
        <dbReference type="Proteomes" id="UP000294830"/>
    </source>
</evidence>
<dbReference type="AlphaFoldDB" id="A0A4R2ETN4"/>
<keyword evidence="8 12" id="KW-1133">Transmembrane helix</keyword>
<evidence type="ECO:0000256" key="4">
    <source>
        <dbReference type="ARBA" id="ARBA00022692"/>
    </source>
</evidence>
<feature type="transmembrane region" description="Helical" evidence="12">
    <location>
        <begin position="50"/>
        <end position="72"/>
    </location>
</feature>